<evidence type="ECO:0008006" key="11">
    <source>
        <dbReference type="Google" id="ProtNLM"/>
    </source>
</evidence>
<feature type="region of interest" description="Disordered" evidence="8">
    <location>
        <begin position="331"/>
        <end position="408"/>
    </location>
</feature>
<comment type="caution">
    <text evidence="9">The sequence shown here is derived from an EMBL/GenBank/DDBJ whole genome shotgun (WGS) entry which is preliminary data.</text>
</comment>
<keyword evidence="7" id="KW-0539">Nucleus</keyword>
<evidence type="ECO:0000256" key="7">
    <source>
        <dbReference type="ARBA" id="ARBA00023242"/>
    </source>
</evidence>
<gene>
    <name evidence="9" type="ORF">ODALV1_LOCUS23324</name>
</gene>
<evidence type="ECO:0000256" key="2">
    <source>
        <dbReference type="ARBA" id="ARBA00007212"/>
    </source>
</evidence>
<evidence type="ECO:0000256" key="1">
    <source>
        <dbReference type="ARBA" id="ARBA00004604"/>
    </source>
</evidence>
<evidence type="ECO:0000256" key="8">
    <source>
        <dbReference type="SAM" id="MobiDB-lite"/>
    </source>
</evidence>
<evidence type="ECO:0000256" key="6">
    <source>
        <dbReference type="ARBA" id="ARBA00022833"/>
    </source>
</evidence>
<accession>A0ABP1RKM6</accession>
<feature type="compositionally biased region" description="Basic and acidic residues" evidence="8">
    <location>
        <begin position="383"/>
        <end position="408"/>
    </location>
</feature>
<evidence type="ECO:0000256" key="3">
    <source>
        <dbReference type="ARBA" id="ARBA00022723"/>
    </source>
</evidence>
<dbReference type="PANTHER" id="PTHR13214:SF1">
    <property type="entry name" value="ZINC FINGER PROTEIN 330"/>
    <property type="match status" value="1"/>
</dbReference>
<evidence type="ECO:0000256" key="5">
    <source>
        <dbReference type="ARBA" id="ARBA00022771"/>
    </source>
</evidence>
<keyword evidence="3" id="KW-0479">Metal-binding</keyword>
<comment type="subcellular location">
    <subcellularLocation>
        <location evidence="1">Nucleus</location>
        <location evidence="1">Nucleolus</location>
    </subcellularLocation>
</comment>
<dbReference type="Proteomes" id="UP001642540">
    <property type="component" value="Unassembled WGS sequence"/>
</dbReference>
<evidence type="ECO:0000313" key="9">
    <source>
        <dbReference type="EMBL" id="CAL8129606.1"/>
    </source>
</evidence>
<feature type="compositionally biased region" description="Basic residues" evidence="8">
    <location>
        <begin position="66"/>
        <end position="85"/>
    </location>
</feature>
<organism evidence="9 10">
    <name type="scientific">Orchesella dallaii</name>
    <dbReference type="NCBI Taxonomy" id="48710"/>
    <lineage>
        <taxon>Eukaryota</taxon>
        <taxon>Metazoa</taxon>
        <taxon>Ecdysozoa</taxon>
        <taxon>Arthropoda</taxon>
        <taxon>Hexapoda</taxon>
        <taxon>Collembola</taxon>
        <taxon>Entomobryomorpha</taxon>
        <taxon>Entomobryoidea</taxon>
        <taxon>Orchesellidae</taxon>
        <taxon>Orchesellinae</taxon>
        <taxon>Orchesella</taxon>
    </lineage>
</organism>
<reference evidence="9 10" key="1">
    <citation type="submission" date="2024-08" db="EMBL/GenBank/DDBJ databases">
        <authorList>
            <person name="Cucini C."/>
            <person name="Frati F."/>
        </authorList>
    </citation>
    <scope>NUCLEOTIDE SEQUENCE [LARGE SCALE GENOMIC DNA]</scope>
</reference>
<dbReference type="PANTHER" id="PTHR13214">
    <property type="entry name" value="ZINC FINGER PROTEIN 330"/>
    <property type="match status" value="1"/>
</dbReference>
<feature type="region of interest" description="Disordered" evidence="8">
    <location>
        <begin position="66"/>
        <end position="89"/>
    </location>
</feature>
<evidence type="ECO:0000313" key="10">
    <source>
        <dbReference type="Proteomes" id="UP001642540"/>
    </source>
</evidence>
<keyword evidence="10" id="KW-1185">Reference proteome</keyword>
<proteinExistence type="inferred from homology"/>
<comment type="similarity">
    <text evidence="2">Belongs to the NOA36 family.</text>
</comment>
<keyword evidence="5" id="KW-0863">Zinc-finger</keyword>
<evidence type="ECO:0000256" key="4">
    <source>
        <dbReference type="ARBA" id="ARBA00022737"/>
    </source>
</evidence>
<dbReference type="Pfam" id="PF06524">
    <property type="entry name" value="NOA36"/>
    <property type="match status" value="1"/>
</dbReference>
<sequence>MPITRTSFKIVITKLSSIQQHHDAHIPCEFIIIEYKIVTSVIHRALFRIQVIEASWNNYKFVSSKMPKKKTGQRKKAEKQKKRQKDIRTAKENRSIVDVPCNAIMECDKCKKTQKNRAFCYFCQQVQRLPQCAHCGKVKCMLKTGDCVIKHAGIYTTGLGMVGAICDFCEAWVCHGRKCLQTHACTCPLTDAECIECKRGVWDHGGRVFRCSFCNNFLCEDDQFEHQASCQVLEAESFKCQSCNRLGQYSCLRCKICYCEDHVRRKGFKYDKNKPIPCPKCNFDTSQTKDLSMSTRTHKFGRQGTGEDYGDEGGFSFGGATGFSYGGGGGAGYSYGDDDDDEEYRAPYEPDYDDEDESDEDDDDDDDDDEDDDDEDEEDDEKPEEKADEKSEEKPDAKVSEEAAKSKN</sequence>
<dbReference type="InterPro" id="IPR010531">
    <property type="entry name" value="NOA36"/>
</dbReference>
<feature type="compositionally biased region" description="Acidic residues" evidence="8">
    <location>
        <begin position="350"/>
        <end position="382"/>
    </location>
</feature>
<dbReference type="EMBL" id="CAXLJM020000078">
    <property type="protein sequence ID" value="CAL8129606.1"/>
    <property type="molecule type" value="Genomic_DNA"/>
</dbReference>
<keyword evidence="4" id="KW-0677">Repeat</keyword>
<dbReference type="SUPFAM" id="SSF48371">
    <property type="entry name" value="ARM repeat"/>
    <property type="match status" value="1"/>
</dbReference>
<keyword evidence="6" id="KW-0862">Zinc</keyword>
<protein>
    <recommendedName>
        <fullName evidence="11">Zinc finger protein</fullName>
    </recommendedName>
</protein>
<dbReference type="InterPro" id="IPR016024">
    <property type="entry name" value="ARM-type_fold"/>
</dbReference>
<name>A0ABP1RKM6_9HEXA</name>